<dbReference type="PROSITE" id="PS00028">
    <property type="entry name" value="ZINC_FINGER_C2H2_1"/>
    <property type="match status" value="2"/>
</dbReference>
<feature type="domain" description="C2H2-type" evidence="11">
    <location>
        <begin position="102"/>
        <end position="129"/>
    </location>
</feature>
<feature type="domain" description="C2H2-type" evidence="11">
    <location>
        <begin position="161"/>
        <end position="191"/>
    </location>
</feature>
<dbReference type="RefSeq" id="XP_062705484.1">
    <property type="nucleotide sequence ID" value="XM_062849500.1"/>
</dbReference>
<dbReference type="SUPFAM" id="SSF57667">
    <property type="entry name" value="beta-beta-alpha zinc fingers"/>
    <property type="match status" value="1"/>
</dbReference>
<feature type="compositionally biased region" description="Basic residues" evidence="10">
    <location>
        <begin position="183"/>
        <end position="192"/>
    </location>
</feature>
<dbReference type="Pfam" id="PF00096">
    <property type="entry name" value="zf-C2H2"/>
    <property type="match status" value="1"/>
</dbReference>
<evidence type="ECO:0000256" key="4">
    <source>
        <dbReference type="ARBA" id="ARBA00022771"/>
    </source>
</evidence>
<dbReference type="PANTHER" id="PTHR24404">
    <property type="entry name" value="ZINC FINGER PROTEIN"/>
    <property type="match status" value="1"/>
</dbReference>
<feature type="binding site" evidence="9">
    <location>
        <position position="53"/>
    </location>
    <ligand>
        <name>Zn(2+)</name>
        <dbReference type="ChEBI" id="CHEBI:29105"/>
    </ligand>
</feature>
<organism evidence="13 14">
    <name type="scientific">Aedes albopictus</name>
    <name type="common">Asian tiger mosquito</name>
    <name type="synonym">Stegomyia albopicta</name>
    <dbReference type="NCBI Taxonomy" id="7160"/>
    <lineage>
        <taxon>Eukaryota</taxon>
        <taxon>Metazoa</taxon>
        <taxon>Ecdysozoa</taxon>
        <taxon>Arthropoda</taxon>
        <taxon>Hexapoda</taxon>
        <taxon>Insecta</taxon>
        <taxon>Pterygota</taxon>
        <taxon>Neoptera</taxon>
        <taxon>Endopterygota</taxon>
        <taxon>Diptera</taxon>
        <taxon>Nematocera</taxon>
        <taxon>Culicoidea</taxon>
        <taxon>Culicidae</taxon>
        <taxon>Culicinae</taxon>
        <taxon>Aedini</taxon>
        <taxon>Aedes</taxon>
        <taxon>Stegomyia</taxon>
    </lineage>
</organism>
<evidence type="ECO:0000256" key="1">
    <source>
        <dbReference type="ARBA" id="ARBA00004123"/>
    </source>
</evidence>
<feature type="binding site" evidence="9">
    <location>
        <position position="50"/>
    </location>
    <ligand>
        <name>Zn(2+)</name>
        <dbReference type="ChEBI" id="CHEBI:29105"/>
    </ligand>
</feature>
<keyword evidence="5 9" id="KW-0862">Zinc</keyword>
<evidence type="ECO:0000256" key="5">
    <source>
        <dbReference type="ARBA" id="ARBA00022833"/>
    </source>
</evidence>
<evidence type="ECO:0000256" key="9">
    <source>
        <dbReference type="PROSITE-ProRule" id="PRU01263"/>
    </source>
</evidence>
<evidence type="ECO:0000256" key="2">
    <source>
        <dbReference type="ARBA" id="ARBA00022723"/>
    </source>
</evidence>
<reference evidence="13" key="2">
    <citation type="submission" date="2025-05" db="UniProtKB">
        <authorList>
            <consortium name="EnsemblMetazoa"/>
        </authorList>
    </citation>
    <scope>IDENTIFICATION</scope>
    <source>
        <strain evidence="13">Foshan</strain>
    </source>
</reference>
<feature type="region of interest" description="Disordered" evidence="10">
    <location>
        <begin position="183"/>
        <end position="203"/>
    </location>
</feature>
<name>A0ABM1Z3F8_AEDAL</name>
<dbReference type="RefSeq" id="XP_019551300.3">
    <property type="nucleotide sequence ID" value="XM_019695755.4"/>
</dbReference>
<comment type="subcellular location">
    <subcellularLocation>
        <location evidence="1">Nucleus</location>
    </subcellularLocation>
</comment>
<proteinExistence type="predicted"/>
<keyword evidence="2 9" id="KW-0479">Metal-binding</keyword>
<dbReference type="Gene3D" id="3.40.1800.20">
    <property type="match status" value="1"/>
</dbReference>
<dbReference type="Gene3D" id="3.30.160.60">
    <property type="entry name" value="Classic Zinc Finger"/>
    <property type="match status" value="1"/>
</dbReference>
<dbReference type="PROSITE" id="PS51915">
    <property type="entry name" value="ZAD"/>
    <property type="match status" value="1"/>
</dbReference>
<evidence type="ECO:0000256" key="6">
    <source>
        <dbReference type="ARBA" id="ARBA00023125"/>
    </source>
</evidence>
<keyword evidence="6" id="KW-0238">DNA-binding</keyword>
<dbReference type="SUPFAM" id="SSF57716">
    <property type="entry name" value="Glucocorticoid receptor-like (DNA-binding domain)"/>
    <property type="match status" value="1"/>
</dbReference>
<evidence type="ECO:0000256" key="10">
    <source>
        <dbReference type="SAM" id="MobiDB-lite"/>
    </source>
</evidence>
<evidence type="ECO:0000256" key="7">
    <source>
        <dbReference type="ARBA" id="ARBA00023242"/>
    </source>
</evidence>
<evidence type="ECO:0000256" key="3">
    <source>
        <dbReference type="ARBA" id="ARBA00022737"/>
    </source>
</evidence>
<dbReference type="Proteomes" id="UP000069940">
    <property type="component" value="Unassembled WGS sequence"/>
</dbReference>
<feature type="domain" description="ZAD" evidence="12">
    <location>
        <begin position="7"/>
        <end position="77"/>
    </location>
</feature>
<protein>
    <recommendedName>
        <fullName evidence="15">C2h2-type zn-finger protein</fullName>
    </recommendedName>
</protein>
<keyword evidence="3" id="KW-0677">Repeat</keyword>
<feature type="binding site" evidence="9">
    <location>
        <position position="12"/>
    </location>
    <ligand>
        <name>Zn(2+)</name>
        <dbReference type="ChEBI" id="CHEBI:29105"/>
    </ligand>
</feature>
<dbReference type="PANTHER" id="PTHR24404:SF114">
    <property type="entry name" value="KLUMPFUSS, ISOFORM B-RELATED"/>
    <property type="match status" value="1"/>
</dbReference>
<dbReference type="Pfam" id="PF07776">
    <property type="entry name" value="zf-AD"/>
    <property type="match status" value="1"/>
</dbReference>
<dbReference type="PROSITE" id="PS50157">
    <property type="entry name" value="ZINC_FINGER_C2H2_2"/>
    <property type="match status" value="3"/>
</dbReference>
<dbReference type="InterPro" id="IPR050589">
    <property type="entry name" value="Ikaros_C2H2-ZF"/>
</dbReference>
<dbReference type="InterPro" id="IPR036236">
    <property type="entry name" value="Znf_C2H2_sf"/>
</dbReference>
<dbReference type="InterPro" id="IPR013087">
    <property type="entry name" value="Znf_C2H2_type"/>
</dbReference>
<keyword evidence="14" id="KW-1185">Reference proteome</keyword>
<sequence length="267" mass="30780">MFEEPNNLCRLCLSEESLVSIFVEESCYQWILDYLSIQISVGDGMSETICALCRLKLAEFHQFRNRCREVQGVLLNKLKKAHKQSAIDAKRKPKSPKKSKTIQCSDCLKAFKSKKDLCDHARCHRKNNRANAKQLHCSECPKVFQSRKQLTDHRRYHFAKHACPRCGKAFAKRTDLPRHLKFCTRRKSKQPKHSKENDDSNTTELTLDQLQMMKAEGSGEQNSSTEITQQAVYTQKSDISETYENVFAEDLDLPGNPVKIEFFADDV</sequence>
<dbReference type="SMART" id="SM00868">
    <property type="entry name" value="zf-AD"/>
    <property type="match status" value="1"/>
</dbReference>
<evidence type="ECO:0000259" key="12">
    <source>
        <dbReference type="PROSITE" id="PS51915"/>
    </source>
</evidence>
<evidence type="ECO:0008006" key="15">
    <source>
        <dbReference type="Google" id="ProtNLM"/>
    </source>
</evidence>
<dbReference type="EnsemblMetazoa" id="AALFPA23_014694.R21340">
    <property type="protein sequence ID" value="AALFPA23_014694.P21340"/>
    <property type="gene ID" value="AALFPA23_014694"/>
</dbReference>
<feature type="binding site" evidence="9">
    <location>
        <position position="9"/>
    </location>
    <ligand>
        <name>Zn(2+)</name>
        <dbReference type="ChEBI" id="CHEBI:29105"/>
    </ligand>
</feature>
<dbReference type="SMART" id="SM00355">
    <property type="entry name" value="ZnF_C2H2"/>
    <property type="match status" value="3"/>
</dbReference>
<evidence type="ECO:0000313" key="13">
    <source>
        <dbReference type="EnsemblMetazoa" id="AALFPA23_014694.P21339"/>
    </source>
</evidence>
<reference evidence="14" key="1">
    <citation type="journal article" date="2015" name="Proc. Natl. Acad. Sci. U.S.A.">
        <title>Genome sequence of the Asian Tiger mosquito, Aedes albopictus, reveals insights into its biology, genetics, and evolution.</title>
        <authorList>
            <person name="Chen X.G."/>
            <person name="Jiang X."/>
            <person name="Gu J."/>
            <person name="Xu M."/>
            <person name="Wu Y."/>
            <person name="Deng Y."/>
            <person name="Zhang C."/>
            <person name="Bonizzoni M."/>
            <person name="Dermauw W."/>
            <person name="Vontas J."/>
            <person name="Armbruster P."/>
            <person name="Huang X."/>
            <person name="Yang Y."/>
            <person name="Zhang H."/>
            <person name="He W."/>
            <person name="Peng H."/>
            <person name="Liu Y."/>
            <person name="Wu K."/>
            <person name="Chen J."/>
            <person name="Lirakis M."/>
            <person name="Topalis P."/>
            <person name="Van Leeuwen T."/>
            <person name="Hall A.B."/>
            <person name="Jiang X."/>
            <person name="Thorpe C."/>
            <person name="Mueller R.L."/>
            <person name="Sun C."/>
            <person name="Waterhouse R.M."/>
            <person name="Yan G."/>
            <person name="Tu Z.J."/>
            <person name="Fang X."/>
            <person name="James A.A."/>
        </authorList>
    </citation>
    <scope>NUCLEOTIDE SEQUENCE [LARGE SCALE GENOMIC DNA]</scope>
    <source>
        <strain evidence="14">Foshan</strain>
    </source>
</reference>
<evidence type="ECO:0000259" key="11">
    <source>
        <dbReference type="PROSITE" id="PS50157"/>
    </source>
</evidence>
<keyword evidence="4 8" id="KW-0863">Zinc-finger</keyword>
<dbReference type="EnsemblMetazoa" id="AALFPA23_014694.R21339">
    <property type="protein sequence ID" value="AALFPA23_014694.P21339"/>
    <property type="gene ID" value="AALFPA23_014694"/>
</dbReference>
<evidence type="ECO:0000313" key="14">
    <source>
        <dbReference type="Proteomes" id="UP000069940"/>
    </source>
</evidence>
<accession>A0ABM1Z3F8</accession>
<dbReference type="GeneID" id="109421271"/>
<feature type="domain" description="C2H2-type" evidence="11">
    <location>
        <begin position="135"/>
        <end position="162"/>
    </location>
</feature>
<evidence type="ECO:0000256" key="8">
    <source>
        <dbReference type="PROSITE-ProRule" id="PRU00042"/>
    </source>
</evidence>
<keyword evidence="7" id="KW-0539">Nucleus</keyword>
<dbReference type="InterPro" id="IPR012934">
    <property type="entry name" value="Znf_AD"/>
</dbReference>